<evidence type="ECO:0000313" key="3">
    <source>
        <dbReference type="Proteomes" id="UP000479710"/>
    </source>
</evidence>
<dbReference type="AlphaFoldDB" id="A0A6G1BSB4"/>
<dbReference type="Proteomes" id="UP000479710">
    <property type="component" value="Unassembled WGS sequence"/>
</dbReference>
<feature type="region of interest" description="Disordered" evidence="1">
    <location>
        <begin position="20"/>
        <end position="43"/>
    </location>
</feature>
<name>A0A6G1BSB4_9ORYZ</name>
<proteinExistence type="predicted"/>
<feature type="compositionally biased region" description="Basic residues" evidence="1">
    <location>
        <begin position="74"/>
        <end position="86"/>
    </location>
</feature>
<protein>
    <submittedName>
        <fullName evidence="2">Uncharacterized protein</fullName>
    </submittedName>
</protein>
<evidence type="ECO:0000313" key="2">
    <source>
        <dbReference type="EMBL" id="KAF0890899.1"/>
    </source>
</evidence>
<keyword evidence="3" id="KW-1185">Reference proteome</keyword>
<reference evidence="2 3" key="1">
    <citation type="submission" date="2019-11" db="EMBL/GenBank/DDBJ databases">
        <title>Whole genome sequence of Oryza granulata.</title>
        <authorList>
            <person name="Li W."/>
        </authorList>
    </citation>
    <scope>NUCLEOTIDE SEQUENCE [LARGE SCALE GENOMIC DNA]</scope>
    <source>
        <strain evidence="3">cv. Menghai</strain>
        <tissue evidence="2">Leaf</tissue>
    </source>
</reference>
<evidence type="ECO:0000256" key="1">
    <source>
        <dbReference type="SAM" id="MobiDB-lite"/>
    </source>
</evidence>
<sequence>MAAAAPCLSLALEAAAAPSPSIPPAVAAAPSLSPAPEAAIAPSPSLPPVAAAAPFPSPAPAGSRCSLPELKAARSGHPRACSRHTKRPDPTAHSMPKLKNIAVAACPSLVSTGSW</sequence>
<dbReference type="EMBL" id="SPHZ02000011">
    <property type="protein sequence ID" value="KAF0890899.1"/>
    <property type="molecule type" value="Genomic_DNA"/>
</dbReference>
<feature type="region of interest" description="Disordered" evidence="1">
    <location>
        <begin position="72"/>
        <end position="97"/>
    </location>
</feature>
<accession>A0A6G1BSB4</accession>
<gene>
    <name evidence="2" type="ORF">E2562_005031</name>
</gene>
<comment type="caution">
    <text evidence="2">The sequence shown here is derived from an EMBL/GenBank/DDBJ whole genome shotgun (WGS) entry which is preliminary data.</text>
</comment>
<organism evidence="2 3">
    <name type="scientific">Oryza meyeriana var. granulata</name>
    <dbReference type="NCBI Taxonomy" id="110450"/>
    <lineage>
        <taxon>Eukaryota</taxon>
        <taxon>Viridiplantae</taxon>
        <taxon>Streptophyta</taxon>
        <taxon>Embryophyta</taxon>
        <taxon>Tracheophyta</taxon>
        <taxon>Spermatophyta</taxon>
        <taxon>Magnoliopsida</taxon>
        <taxon>Liliopsida</taxon>
        <taxon>Poales</taxon>
        <taxon>Poaceae</taxon>
        <taxon>BOP clade</taxon>
        <taxon>Oryzoideae</taxon>
        <taxon>Oryzeae</taxon>
        <taxon>Oryzinae</taxon>
        <taxon>Oryza</taxon>
        <taxon>Oryza meyeriana</taxon>
    </lineage>
</organism>